<evidence type="ECO:0000256" key="2">
    <source>
        <dbReference type="ARBA" id="ARBA00023125"/>
    </source>
</evidence>
<dbReference type="RefSeq" id="WP_202993231.1">
    <property type="nucleotide sequence ID" value="NZ_JAENHO010000005.1"/>
</dbReference>
<keyword evidence="8" id="KW-1185">Reference proteome</keyword>
<evidence type="ECO:0000256" key="1">
    <source>
        <dbReference type="ARBA" id="ARBA00023015"/>
    </source>
</evidence>
<evidence type="ECO:0000256" key="5">
    <source>
        <dbReference type="SAM" id="MobiDB-lite"/>
    </source>
</evidence>
<dbReference type="EMBL" id="JAENHO010000005">
    <property type="protein sequence ID" value="MBL7256736.1"/>
    <property type="molecule type" value="Genomic_DNA"/>
</dbReference>
<protein>
    <submittedName>
        <fullName evidence="7">WHG domain-containing protein</fullName>
    </submittedName>
</protein>
<name>A0ABS1VPT0_9ACTN</name>
<dbReference type="Gene3D" id="1.10.357.10">
    <property type="entry name" value="Tetracycline Repressor, domain 2"/>
    <property type="match status" value="2"/>
</dbReference>
<accession>A0ABS1VPT0</accession>
<organism evidence="7 8">
    <name type="scientific">Paractinoplanes lichenicola</name>
    <dbReference type="NCBI Taxonomy" id="2802976"/>
    <lineage>
        <taxon>Bacteria</taxon>
        <taxon>Bacillati</taxon>
        <taxon>Actinomycetota</taxon>
        <taxon>Actinomycetes</taxon>
        <taxon>Micromonosporales</taxon>
        <taxon>Micromonosporaceae</taxon>
        <taxon>Paractinoplanes</taxon>
    </lineage>
</organism>
<evidence type="ECO:0000259" key="6">
    <source>
        <dbReference type="PROSITE" id="PS50977"/>
    </source>
</evidence>
<keyword evidence="1" id="KW-0805">Transcription regulation</keyword>
<dbReference type="SUPFAM" id="SSF46689">
    <property type="entry name" value="Homeodomain-like"/>
    <property type="match status" value="1"/>
</dbReference>
<dbReference type="InterPro" id="IPR025996">
    <property type="entry name" value="MT1864/Rv1816-like_C"/>
</dbReference>
<dbReference type="PANTHER" id="PTHR30055:SF220">
    <property type="entry name" value="TETR-FAMILY REGULATORY PROTEIN"/>
    <property type="match status" value="1"/>
</dbReference>
<dbReference type="PROSITE" id="PS50977">
    <property type="entry name" value="HTH_TETR_2"/>
    <property type="match status" value="1"/>
</dbReference>
<feature type="region of interest" description="Disordered" evidence="5">
    <location>
        <begin position="70"/>
        <end position="132"/>
    </location>
</feature>
<reference evidence="7 8" key="1">
    <citation type="submission" date="2021-01" db="EMBL/GenBank/DDBJ databases">
        <title>Actinoplanes sp. nov. LDG1-01 isolated from lichen.</title>
        <authorList>
            <person name="Saeng-In P."/>
            <person name="Phongsopitanun W."/>
            <person name="Kanchanasin P."/>
            <person name="Yuki M."/>
            <person name="Kudo T."/>
            <person name="Ohkuma M."/>
            <person name="Tanasupawat S."/>
        </authorList>
    </citation>
    <scope>NUCLEOTIDE SEQUENCE [LARGE SCALE GENOMIC DNA]</scope>
    <source>
        <strain evidence="7 8">LDG1-01</strain>
    </source>
</reference>
<comment type="caution">
    <text evidence="7">The sequence shown here is derived from an EMBL/GenBank/DDBJ whole genome shotgun (WGS) entry which is preliminary data.</text>
</comment>
<feature type="compositionally biased region" description="Gly residues" evidence="5">
    <location>
        <begin position="75"/>
        <end position="84"/>
    </location>
</feature>
<feature type="domain" description="HTH tetR-type" evidence="6">
    <location>
        <begin position="4"/>
        <end position="64"/>
    </location>
</feature>
<keyword evidence="2 4" id="KW-0238">DNA-binding</keyword>
<dbReference type="Pfam" id="PF00440">
    <property type="entry name" value="TetR_N"/>
    <property type="match status" value="1"/>
</dbReference>
<gene>
    <name evidence="7" type="ORF">JKJ07_20775</name>
</gene>
<feature type="DNA-binding region" description="H-T-H motif" evidence="4">
    <location>
        <begin position="27"/>
        <end position="46"/>
    </location>
</feature>
<dbReference type="InterPro" id="IPR009057">
    <property type="entry name" value="Homeodomain-like_sf"/>
</dbReference>
<dbReference type="Proteomes" id="UP000598996">
    <property type="component" value="Unassembled WGS sequence"/>
</dbReference>
<evidence type="ECO:0000256" key="3">
    <source>
        <dbReference type="ARBA" id="ARBA00023163"/>
    </source>
</evidence>
<dbReference type="Pfam" id="PF13305">
    <property type="entry name" value="TetR_C_33"/>
    <property type="match status" value="1"/>
</dbReference>
<evidence type="ECO:0000313" key="8">
    <source>
        <dbReference type="Proteomes" id="UP000598996"/>
    </source>
</evidence>
<dbReference type="PANTHER" id="PTHR30055">
    <property type="entry name" value="HTH-TYPE TRANSCRIPTIONAL REGULATOR RUTR"/>
    <property type="match status" value="1"/>
</dbReference>
<evidence type="ECO:0000256" key="4">
    <source>
        <dbReference type="PROSITE-ProRule" id="PRU00335"/>
    </source>
</evidence>
<dbReference type="InterPro" id="IPR001647">
    <property type="entry name" value="HTH_TetR"/>
</dbReference>
<sequence>MAGEDVKAALVRHGALLLDEQGLAGFTGREVARRAGVSHGAPRRYFPTLAALLSAVAATGFADLRSRMEAATGGTPSGSSGGSGKEVSTHIGPERDVSAYLPTQGKAVGGSVSDESAHLPGGGVAGGGPAGDVSAHLPGRRAAAARLAELARAYVEFARERPAMFELMFRHDLLEGSGEHLREHSTPIFEAASDLVARTGVREPQLAAVDLWAGVHGLAVLASRRALGLITGESIAGLLERQLRAHLKF</sequence>
<evidence type="ECO:0000313" key="7">
    <source>
        <dbReference type="EMBL" id="MBL7256736.1"/>
    </source>
</evidence>
<dbReference type="SUPFAM" id="SSF48498">
    <property type="entry name" value="Tetracyclin repressor-like, C-terminal domain"/>
    <property type="match status" value="1"/>
</dbReference>
<keyword evidence="3" id="KW-0804">Transcription</keyword>
<dbReference type="InterPro" id="IPR050109">
    <property type="entry name" value="HTH-type_TetR-like_transc_reg"/>
</dbReference>
<proteinExistence type="predicted"/>
<feature type="compositionally biased region" description="Gly residues" evidence="5">
    <location>
        <begin position="120"/>
        <end position="130"/>
    </location>
</feature>
<dbReference type="InterPro" id="IPR036271">
    <property type="entry name" value="Tet_transcr_reg_TetR-rel_C_sf"/>
</dbReference>